<dbReference type="NCBIfam" id="TIGR01845">
    <property type="entry name" value="outer_NodT"/>
    <property type="match status" value="1"/>
</dbReference>
<keyword evidence="2" id="KW-1134">Transmembrane beta strand</keyword>
<dbReference type="Gene3D" id="1.20.1600.10">
    <property type="entry name" value="Outer membrane efflux proteins (OEP)"/>
    <property type="match status" value="1"/>
</dbReference>
<dbReference type="OrthoDB" id="9783163at2"/>
<evidence type="ECO:0000313" key="3">
    <source>
        <dbReference type="EMBL" id="GBC61331.1"/>
    </source>
</evidence>
<dbReference type="InterPro" id="IPR010131">
    <property type="entry name" value="MdtP/NodT-like"/>
</dbReference>
<dbReference type="GO" id="GO:0005886">
    <property type="term" value="C:plasma membrane"/>
    <property type="evidence" value="ECO:0007669"/>
    <property type="project" value="UniProtKB-SubCell"/>
</dbReference>
<keyword evidence="2" id="KW-0472">Membrane</keyword>
<accession>A0A401FWJ7</accession>
<reference evidence="4" key="1">
    <citation type="submission" date="2017-11" db="EMBL/GenBank/DDBJ databases">
        <authorList>
            <person name="Watanabe M."/>
            <person name="Kojima H."/>
        </authorList>
    </citation>
    <scope>NUCLEOTIDE SEQUENCE [LARGE SCALE GENOMIC DNA]</scope>
    <source>
        <strain evidence="4">Tokyo 01</strain>
    </source>
</reference>
<evidence type="ECO:0000256" key="2">
    <source>
        <dbReference type="RuleBase" id="RU362097"/>
    </source>
</evidence>
<proteinExistence type="inferred from homology"/>
<comment type="caution">
    <text evidence="3">The sequence shown here is derived from an EMBL/GenBank/DDBJ whole genome shotgun (WGS) entry which is preliminary data.</text>
</comment>
<evidence type="ECO:0000256" key="1">
    <source>
        <dbReference type="ARBA" id="ARBA00007613"/>
    </source>
</evidence>
<dbReference type="Proteomes" id="UP000288096">
    <property type="component" value="Unassembled WGS sequence"/>
</dbReference>
<keyword evidence="2" id="KW-0449">Lipoprotein</keyword>
<dbReference type="RefSeq" id="WP_124328630.1">
    <property type="nucleotide sequence ID" value="NZ_BEXT01000001.1"/>
</dbReference>
<dbReference type="PANTHER" id="PTHR30203">
    <property type="entry name" value="OUTER MEMBRANE CATION EFFLUX PROTEIN"/>
    <property type="match status" value="1"/>
</dbReference>
<dbReference type="PANTHER" id="PTHR30203:SF25">
    <property type="entry name" value="OUTER MEMBRANE PROTEIN-RELATED"/>
    <property type="match status" value="1"/>
</dbReference>
<dbReference type="EMBL" id="BEXT01000001">
    <property type="protein sequence ID" value="GBC61331.1"/>
    <property type="molecule type" value="Genomic_DNA"/>
</dbReference>
<organism evidence="3 4">
    <name type="scientific">Desulfonema ishimotonii</name>
    <dbReference type="NCBI Taxonomy" id="45657"/>
    <lineage>
        <taxon>Bacteria</taxon>
        <taxon>Pseudomonadati</taxon>
        <taxon>Thermodesulfobacteriota</taxon>
        <taxon>Desulfobacteria</taxon>
        <taxon>Desulfobacterales</taxon>
        <taxon>Desulfococcaceae</taxon>
        <taxon>Desulfonema</taxon>
    </lineage>
</organism>
<comment type="subcellular location">
    <subcellularLocation>
        <location evidence="2">Cell membrane</location>
        <topology evidence="2">Lipid-anchor</topology>
    </subcellularLocation>
</comment>
<keyword evidence="2" id="KW-0812">Transmembrane</keyword>
<dbReference type="InterPro" id="IPR003423">
    <property type="entry name" value="OMP_efflux"/>
</dbReference>
<dbReference type="Pfam" id="PF02321">
    <property type="entry name" value="OEP"/>
    <property type="match status" value="2"/>
</dbReference>
<evidence type="ECO:0000313" key="4">
    <source>
        <dbReference type="Proteomes" id="UP000288096"/>
    </source>
</evidence>
<dbReference type="Gene3D" id="2.20.200.10">
    <property type="entry name" value="Outer membrane efflux proteins (OEP)"/>
    <property type="match status" value="1"/>
</dbReference>
<comment type="similarity">
    <text evidence="1 2">Belongs to the outer membrane factor (OMF) (TC 1.B.17) family.</text>
</comment>
<keyword evidence="4" id="KW-1185">Reference proteome</keyword>
<keyword evidence="2" id="KW-0564">Palmitate</keyword>
<gene>
    <name evidence="3" type="ORF">DENIS_2291</name>
</gene>
<dbReference type="SUPFAM" id="SSF56954">
    <property type="entry name" value="Outer membrane efflux proteins (OEP)"/>
    <property type="match status" value="1"/>
</dbReference>
<dbReference type="GO" id="GO:0015562">
    <property type="term" value="F:efflux transmembrane transporter activity"/>
    <property type="evidence" value="ECO:0007669"/>
    <property type="project" value="InterPro"/>
</dbReference>
<name>A0A401FWJ7_9BACT</name>
<protein>
    <submittedName>
        <fullName evidence="3">RND transporter</fullName>
    </submittedName>
</protein>
<dbReference type="AlphaFoldDB" id="A0A401FWJ7"/>
<sequence length="523" mass="56974">MKEECSFFSHRPGAVHPPAGFGKGVRLAVVLILGLLCGCTTVGPDYTPPAPKLPDAWHQAAVKGMDTGRADFRRWWGVFNDPVLARLIERARKGSPDLRLAAARIREARASLGVASGEQLPAIDGSGLTQRGRSGEDFDTGGKTVNTYSLGLDASWEIDFWGRISRSVASAEAGLQATVEDYRDALVLLYAEVAGNYTEVRTLQAQIRYAEANVGIQRDTLQVTRDKLRAEIAPALDVRQAELNLATTESEIPSLKISLTQAVNRLAVLCGEYPGALYPVLAETAPIPAPPDTLMTGLPADLLRQRPDIRRAERSLAAQTARIGVATADLYPAFSLSGTFGFESLSSADLFESGARAWSLGPAFRWNLFNGGRVRSQIRVEEALTEQALVAYEQTVLGAVEDVENAMVSYVLEKERRALLEKSVTAARKSVELVSQLYKIGLTDFQNLLDMQRSLFQQQDALAESEGNVTRNLIQIYRALGGGWGDEALPKTEPSEPETIGERVRGYGAKVLNLITSEEEIKK</sequence>
<reference evidence="4" key="2">
    <citation type="submission" date="2019-01" db="EMBL/GenBank/DDBJ databases">
        <title>Genome sequence of Desulfonema ishimotonii strain Tokyo 01.</title>
        <authorList>
            <person name="Fukui M."/>
        </authorList>
    </citation>
    <scope>NUCLEOTIDE SEQUENCE [LARGE SCALE GENOMIC DNA]</scope>
    <source>
        <strain evidence="4">Tokyo 01</strain>
    </source>
</reference>